<gene>
    <name evidence="3" type="ORF">CH362_10110</name>
</gene>
<dbReference type="InterPro" id="IPR011335">
    <property type="entry name" value="Restrct_endonuc-II-like"/>
</dbReference>
<dbReference type="PANTHER" id="PTHR34039">
    <property type="entry name" value="UPF0102 PROTEIN YRAN"/>
    <property type="match status" value="1"/>
</dbReference>
<dbReference type="OrthoDB" id="9802516at2"/>
<dbReference type="HAMAP" id="MF_00048">
    <property type="entry name" value="UPF0102"/>
    <property type="match status" value="1"/>
</dbReference>
<comment type="similarity">
    <text evidence="1 2">Belongs to the UPF0102 family.</text>
</comment>
<dbReference type="InterPro" id="IPR003509">
    <property type="entry name" value="UPF0102_YraN-like"/>
</dbReference>
<reference evidence="3 4" key="1">
    <citation type="submission" date="2017-07" db="EMBL/GenBank/DDBJ databases">
        <title>Leptospira spp. isolated from tropical soils.</title>
        <authorList>
            <person name="Thibeaux R."/>
            <person name="Iraola G."/>
            <person name="Ferres I."/>
            <person name="Bierque E."/>
            <person name="Girault D."/>
            <person name="Soupe-Gilbert M.-E."/>
            <person name="Picardeau M."/>
            <person name="Goarant C."/>
        </authorList>
    </citation>
    <scope>NUCLEOTIDE SEQUENCE [LARGE SCALE GENOMIC DNA]</scope>
    <source>
        <strain evidence="3 4">FH4-C-A2</strain>
    </source>
</reference>
<dbReference type="Gene3D" id="3.40.1350.10">
    <property type="match status" value="1"/>
</dbReference>
<evidence type="ECO:0000313" key="4">
    <source>
        <dbReference type="Proteomes" id="UP000231926"/>
    </source>
</evidence>
<protein>
    <recommendedName>
        <fullName evidence="2">UPF0102 protein CH362_10110</fullName>
    </recommendedName>
</protein>
<comment type="caution">
    <text evidence="3">The sequence shown here is derived from an EMBL/GenBank/DDBJ whole genome shotgun (WGS) entry which is preliminary data.</text>
</comment>
<evidence type="ECO:0000256" key="1">
    <source>
        <dbReference type="ARBA" id="ARBA00006738"/>
    </source>
</evidence>
<proteinExistence type="inferred from homology"/>
<dbReference type="GO" id="GO:0003676">
    <property type="term" value="F:nucleic acid binding"/>
    <property type="evidence" value="ECO:0007669"/>
    <property type="project" value="InterPro"/>
</dbReference>
<keyword evidence="4" id="KW-1185">Reference proteome</keyword>
<dbReference type="PANTHER" id="PTHR34039:SF1">
    <property type="entry name" value="UPF0102 PROTEIN YRAN"/>
    <property type="match status" value="1"/>
</dbReference>
<sequence>MGSASKRKVLKGKEGENIAAELLHEQGHRILERNFRIRKGEIDIISEKENVLYFTEVKYWARTSPLHPLEIFTQVKIRRMKTAAQYYLSRNVSFRDHFVSFSLALITEKRELKYYLNLF</sequence>
<evidence type="ECO:0000256" key="2">
    <source>
        <dbReference type="HAMAP-Rule" id="MF_00048"/>
    </source>
</evidence>
<dbReference type="EMBL" id="NPDR01000003">
    <property type="protein sequence ID" value="PJZ49657.1"/>
    <property type="molecule type" value="Genomic_DNA"/>
</dbReference>
<dbReference type="SUPFAM" id="SSF52980">
    <property type="entry name" value="Restriction endonuclease-like"/>
    <property type="match status" value="1"/>
</dbReference>
<organism evidence="3 4">
    <name type="scientific">Leptospira saintgironsiae</name>
    <dbReference type="NCBI Taxonomy" id="2023183"/>
    <lineage>
        <taxon>Bacteria</taxon>
        <taxon>Pseudomonadati</taxon>
        <taxon>Spirochaetota</taxon>
        <taxon>Spirochaetia</taxon>
        <taxon>Leptospirales</taxon>
        <taxon>Leptospiraceae</taxon>
        <taxon>Leptospira</taxon>
    </lineage>
</organism>
<dbReference type="Pfam" id="PF02021">
    <property type="entry name" value="UPF0102"/>
    <property type="match status" value="1"/>
</dbReference>
<dbReference type="InterPro" id="IPR011856">
    <property type="entry name" value="tRNA_endonuc-like_dom_sf"/>
</dbReference>
<name>A0A2M9YDN1_9LEPT</name>
<evidence type="ECO:0000313" key="3">
    <source>
        <dbReference type="EMBL" id="PJZ49657.1"/>
    </source>
</evidence>
<dbReference type="AlphaFoldDB" id="A0A2M9YDN1"/>
<dbReference type="Proteomes" id="UP000231926">
    <property type="component" value="Unassembled WGS sequence"/>
</dbReference>
<dbReference type="RefSeq" id="WP_100710219.1">
    <property type="nucleotide sequence ID" value="NZ_NPDR01000003.1"/>
</dbReference>
<accession>A0A2M9YDN1</accession>